<dbReference type="AlphaFoldDB" id="A0A430B051"/>
<dbReference type="InterPro" id="IPR045076">
    <property type="entry name" value="MutS"/>
</dbReference>
<dbReference type="SUPFAM" id="SSF52540">
    <property type="entry name" value="P-loop containing nucleoside triphosphate hydrolases"/>
    <property type="match status" value="1"/>
</dbReference>
<keyword evidence="1" id="KW-0547">Nucleotide-binding</keyword>
<dbReference type="Proteomes" id="UP000288028">
    <property type="component" value="Unassembled WGS sequence"/>
</dbReference>
<comment type="caution">
    <text evidence="6">The sequence shown here is derived from an EMBL/GenBank/DDBJ whole genome shotgun (WGS) entry which is preliminary data.</text>
</comment>
<dbReference type="GeneID" id="95582001"/>
<keyword evidence="4" id="KW-0812">Transmembrane</keyword>
<dbReference type="GO" id="GO:0006298">
    <property type="term" value="P:mismatch repair"/>
    <property type="evidence" value="ECO:0007669"/>
    <property type="project" value="InterPro"/>
</dbReference>
<gene>
    <name evidence="6" type="ORF">CBF28_09275</name>
</gene>
<protein>
    <submittedName>
        <fullName evidence="6">DNA mismatch repair protein MutS</fullName>
    </submittedName>
</protein>
<dbReference type="GO" id="GO:0030983">
    <property type="term" value="F:mismatched DNA binding"/>
    <property type="evidence" value="ECO:0007669"/>
    <property type="project" value="InterPro"/>
</dbReference>
<dbReference type="InterPro" id="IPR027417">
    <property type="entry name" value="P-loop_NTPase"/>
</dbReference>
<accession>A0A430B051</accession>
<dbReference type="RefSeq" id="WP_126794505.1">
    <property type="nucleotide sequence ID" value="NZ_CP060720.1"/>
</dbReference>
<sequence>MSDVFFIPIVLIAIISFVVIFEITNRLKLKKQIKHDWGKFPTNQRKDSEKSLRAAGFLKKESEFIVDDLTWSDLNMFDVFQRINLTYSSIGSESLYESLRSYSLETNATHHEKMEELITFFNENPSEREAVSYQFARLGKKDFNYAKAYLNQQVLTPFSHRFLFVFLGLLPILGFISAIFLGSIGILIGISALCFNTIFYLIKKGQLETELATMSYLVQGISLSVTLSKRNLPIKKELTESTHSLKSLLKFASSFRVKTGSETELMFEMITASFLLPFISYGSVSQKLKKYSTEAQEVWHLLGNLEVAIAILNLRTIYESNWCLPTASSNGVTAANVIHPLLSEPVPNSVNWEHSTLVTGSNASGKSTYVRSVAINGLLAQTIHTCLATSFSLKPGYVLSSMGVEDNVIEGDSYFIAELKSLKRLVEQVKKENFCYCFIDEILKGTNTIERISASSSMIRWLAKQNQLAFVATHDIELPQILAKECENIHFEETVSEAEGISFDYQVKEGVATSRNAIKLIETMGFPDEIIQDSFEEATYFDKNGAWCSKK</sequence>
<proteinExistence type="predicted"/>
<evidence type="ECO:0000256" key="2">
    <source>
        <dbReference type="ARBA" id="ARBA00022840"/>
    </source>
</evidence>
<evidence type="ECO:0000259" key="5">
    <source>
        <dbReference type="SMART" id="SM00534"/>
    </source>
</evidence>
<reference evidence="6 7" key="1">
    <citation type="submission" date="2017-05" db="EMBL/GenBank/DDBJ databases">
        <title>Vagococcus spp. assemblies.</title>
        <authorList>
            <person name="Gulvik C.A."/>
        </authorList>
    </citation>
    <scope>NUCLEOTIDE SEQUENCE [LARGE SCALE GENOMIC DNA]</scope>
    <source>
        <strain evidence="6 7">SS1714</strain>
    </source>
</reference>
<feature type="transmembrane region" description="Helical" evidence="4">
    <location>
        <begin position="6"/>
        <end position="24"/>
    </location>
</feature>
<dbReference type="EMBL" id="NGKB01000008">
    <property type="protein sequence ID" value="RSU13666.1"/>
    <property type="molecule type" value="Genomic_DNA"/>
</dbReference>
<keyword evidence="3" id="KW-0238">DNA-binding</keyword>
<dbReference type="SMART" id="SM00534">
    <property type="entry name" value="MUTSac"/>
    <property type="match status" value="1"/>
</dbReference>
<name>A0A430B051_9ENTE</name>
<evidence type="ECO:0000256" key="1">
    <source>
        <dbReference type="ARBA" id="ARBA00022741"/>
    </source>
</evidence>
<dbReference type="GO" id="GO:0140664">
    <property type="term" value="F:ATP-dependent DNA damage sensor activity"/>
    <property type="evidence" value="ECO:0007669"/>
    <property type="project" value="InterPro"/>
</dbReference>
<keyword evidence="7" id="KW-1185">Reference proteome</keyword>
<keyword evidence="4" id="KW-0472">Membrane</keyword>
<dbReference type="PANTHER" id="PTHR11361:SF152">
    <property type="entry name" value="DNA MISMATCH REPAIR PROTEIN"/>
    <property type="match status" value="1"/>
</dbReference>
<organism evidence="6 7">
    <name type="scientific">Vagococcus carniphilus</name>
    <dbReference type="NCBI Taxonomy" id="218144"/>
    <lineage>
        <taxon>Bacteria</taxon>
        <taxon>Bacillati</taxon>
        <taxon>Bacillota</taxon>
        <taxon>Bacilli</taxon>
        <taxon>Lactobacillales</taxon>
        <taxon>Enterococcaceae</taxon>
        <taxon>Vagococcus</taxon>
    </lineage>
</organism>
<dbReference type="OrthoDB" id="9802448at2"/>
<keyword evidence="4" id="KW-1133">Transmembrane helix</keyword>
<dbReference type="GO" id="GO:0005829">
    <property type="term" value="C:cytosol"/>
    <property type="evidence" value="ECO:0007669"/>
    <property type="project" value="TreeGrafter"/>
</dbReference>
<evidence type="ECO:0000256" key="4">
    <source>
        <dbReference type="SAM" id="Phobius"/>
    </source>
</evidence>
<dbReference type="Pfam" id="PF00488">
    <property type="entry name" value="MutS_V"/>
    <property type="match status" value="1"/>
</dbReference>
<evidence type="ECO:0000256" key="3">
    <source>
        <dbReference type="ARBA" id="ARBA00023125"/>
    </source>
</evidence>
<feature type="domain" description="DNA mismatch repair proteins mutS family" evidence="5">
    <location>
        <begin position="353"/>
        <end position="539"/>
    </location>
</feature>
<evidence type="ECO:0000313" key="7">
    <source>
        <dbReference type="Proteomes" id="UP000288028"/>
    </source>
</evidence>
<dbReference type="InterPro" id="IPR000432">
    <property type="entry name" value="DNA_mismatch_repair_MutS_C"/>
</dbReference>
<dbReference type="Gene3D" id="3.40.50.300">
    <property type="entry name" value="P-loop containing nucleotide triphosphate hydrolases"/>
    <property type="match status" value="1"/>
</dbReference>
<feature type="transmembrane region" description="Helical" evidence="4">
    <location>
        <begin position="162"/>
        <end position="180"/>
    </location>
</feature>
<keyword evidence="2" id="KW-0067">ATP-binding</keyword>
<dbReference type="PANTHER" id="PTHR11361">
    <property type="entry name" value="DNA MISMATCH REPAIR PROTEIN MUTS FAMILY MEMBER"/>
    <property type="match status" value="1"/>
</dbReference>
<dbReference type="GO" id="GO:0005524">
    <property type="term" value="F:ATP binding"/>
    <property type="evidence" value="ECO:0007669"/>
    <property type="project" value="UniProtKB-KW"/>
</dbReference>
<evidence type="ECO:0000313" key="6">
    <source>
        <dbReference type="EMBL" id="RSU13666.1"/>
    </source>
</evidence>